<evidence type="ECO:0000259" key="1">
    <source>
        <dbReference type="Pfam" id="PF13468"/>
    </source>
</evidence>
<evidence type="ECO:0000313" key="3">
    <source>
        <dbReference type="Proteomes" id="UP000319949"/>
    </source>
</evidence>
<dbReference type="STRING" id="1803665.GCA_001641335_07232"/>
<feature type="domain" description="Glyoxalase-like" evidence="1">
    <location>
        <begin position="1"/>
        <end position="92"/>
    </location>
</feature>
<comment type="caution">
    <text evidence="2">The sequence shown here is derived from an EMBL/GenBank/DDBJ whole genome shotgun (WGS) entry which is preliminary data.</text>
</comment>
<dbReference type="AlphaFoldDB" id="A0A560D1M4"/>
<reference evidence="2 3" key="1">
    <citation type="submission" date="2019-06" db="EMBL/GenBank/DDBJ databases">
        <title>Genomic Encyclopedia of Type Strains, Phase IV (KMG-V): Genome sequencing to study the core and pangenomes of soil and plant-associated prokaryotes.</title>
        <authorList>
            <person name="Whitman W."/>
        </authorList>
    </citation>
    <scope>NUCLEOTIDE SEQUENCE [LARGE SCALE GENOMIC DNA]</scope>
    <source>
        <strain evidence="2 3">BR 510</strain>
    </source>
</reference>
<proteinExistence type="predicted"/>
<gene>
    <name evidence="2" type="ORF">FBZ96_1144</name>
</gene>
<sequence length="123" mass="13267">MTWVANTSDITSALAKIPQAARPAIAVTRGHLEWLISVPPDGSMPFDGAFPTVIEWPQGPHPASRMADLGCSLVTFEILHPEADAIRAALAGILDDPRIRFSRASVPSFRAVIRTPNGDRQLT</sequence>
<keyword evidence="3" id="KW-1185">Reference proteome</keyword>
<organism evidence="2 3">
    <name type="scientific">Bradyrhizobium stylosanthis</name>
    <dbReference type="NCBI Taxonomy" id="1803665"/>
    <lineage>
        <taxon>Bacteria</taxon>
        <taxon>Pseudomonadati</taxon>
        <taxon>Pseudomonadota</taxon>
        <taxon>Alphaproteobacteria</taxon>
        <taxon>Hyphomicrobiales</taxon>
        <taxon>Nitrobacteraceae</taxon>
        <taxon>Bradyrhizobium</taxon>
    </lineage>
</organism>
<protein>
    <submittedName>
        <fullName evidence="2">Glyoxalase-like protein</fullName>
    </submittedName>
</protein>
<dbReference type="InterPro" id="IPR025870">
    <property type="entry name" value="Glyoxalase-like_dom"/>
</dbReference>
<dbReference type="EMBL" id="VITK01000014">
    <property type="protein sequence ID" value="TWA91007.1"/>
    <property type="molecule type" value="Genomic_DNA"/>
</dbReference>
<accession>A0A560D1M4</accession>
<dbReference type="Pfam" id="PF13468">
    <property type="entry name" value="Glyoxalase_3"/>
    <property type="match status" value="1"/>
</dbReference>
<dbReference type="Proteomes" id="UP000319949">
    <property type="component" value="Unassembled WGS sequence"/>
</dbReference>
<name>A0A560D1M4_9BRAD</name>
<evidence type="ECO:0000313" key="2">
    <source>
        <dbReference type="EMBL" id="TWA91007.1"/>
    </source>
</evidence>